<dbReference type="EMBL" id="GEBQ01001457">
    <property type="protein sequence ID" value="JAT38520.1"/>
    <property type="molecule type" value="Transcribed_RNA"/>
</dbReference>
<proteinExistence type="predicted"/>
<dbReference type="EMBL" id="GEBQ01019711">
    <property type="protein sequence ID" value="JAT20266.1"/>
    <property type="molecule type" value="Transcribed_RNA"/>
</dbReference>
<dbReference type="AlphaFoldDB" id="A0A1B6L9B6"/>
<evidence type="ECO:0000313" key="2">
    <source>
        <dbReference type="EMBL" id="JAT38520.1"/>
    </source>
</evidence>
<name>A0A1B6L9B6_9HEMI</name>
<accession>A0A1B6L9B6</accession>
<protein>
    <submittedName>
        <fullName evidence="1">Uncharacterized protein</fullName>
    </submittedName>
</protein>
<gene>
    <name evidence="1" type="ORF">g.34279</name>
    <name evidence="2" type="ORF">g.34281</name>
</gene>
<evidence type="ECO:0000313" key="1">
    <source>
        <dbReference type="EMBL" id="JAT20266.1"/>
    </source>
</evidence>
<reference evidence="1" key="1">
    <citation type="submission" date="2015-11" db="EMBL/GenBank/DDBJ databases">
        <title>De novo transcriptome assembly of four potential Pierce s Disease insect vectors from Arizona vineyards.</title>
        <authorList>
            <person name="Tassone E.E."/>
        </authorList>
    </citation>
    <scope>NUCLEOTIDE SEQUENCE</scope>
</reference>
<sequence length="184" mass="21083">MLVLSICKKLNTSIYVIKQIKSISGDDTAKTAYYSIFETHVRYGIVVWGGSSGANLQRTLILQKKCIRVLAGLQYLESCKEAFKSLKILTVIALYIREAVMYVDGEDLPRQSDVHKHNTRHAAHYNLPSHHLSLYQKKPSYSGRKLYNHLPQDLQTKTGKALKTALTKWLLDRPFYTLSEFYNT</sequence>
<organism evidence="1">
    <name type="scientific">Graphocephala atropunctata</name>
    <dbReference type="NCBI Taxonomy" id="36148"/>
    <lineage>
        <taxon>Eukaryota</taxon>
        <taxon>Metazoa</taxon>
        <taxon>Ecdysozoa</taxon>
        <taxon>Arthropoda</taxon>
        <taxon>Hexapoda</taxon>
        <taxon>Insecta</taxon>
        <taxon>Pterygota</taxon>
        <taxon>Neoptera</taxon>
        <taxon>Paraneoptera</taxon>
        <taxon>Hemiptera</taxon>
        <taxon>Auchenorrhyncha</taxon>
        <taxon>Membracoidea</taxon>
        <taxon>Cicadellidae</taxon>
        <taxon>Cicadellinae</taxon>
        <taxon>Cicadellini</taxon>
        <taxon>Graphocephala</taxon>
    </lineage>
</organism>